<proteinExistence type="predicted"/>
<organism evidence="4 5">
    <name type="scientific">Candidatus Borkfalkia ceftriaxoniphila</name>
    <dbReference type="NCBI Taxonomy" id="2508949"/>
    <lineage>
        <taxon>Bacteria</taxon>
        <taxon>Bacillati</taxon>
        <taxon>Bacillota</taxon>
        <taxon>Clostridia</taxon>
        <taxon>Christensenellales</taxon>
        <taxon>Christensenellaceae</taxon>
        <taxon>Candidatus Borkfalkia</taxon>
    </lineage>
</organism>
<keyword evidence="1" id="KW-0596">Phosphopantetheine</keyword>
<accession>A0A4Q2KAE5</accession>
<evidence type="ECO:0000313" key="5">
    <source>
        <dbReference type="Proteomes" id="UP000291269"/>
    </source>
</evidence>
<keyword evidence="2" id="KW-0597">Phosphoprotein</keyword>
<protein>
    <submittedName>
        <fullName evidence="4">Acyl carrier protein</fullName>
    </submittedName>
</protein>
<name>A0A4Q2KAE5_9FIRM</name>
<evidence type="ECO:0000256" key="1">
    <source>
        <dbReference type="ARBA" id="ARBA00022450"/>
    </source>
</evidence>
<gene>
    <name evidence="4" type="ORF">ESZ91_03790</name>
</gene>
<dbReference type="Proteomes" id="UP000291269">
    <property type="component" value="Unassembled WGS sequence"/>
</dbReference>
<dbReference type="InterPro" id="IPR006162">
    <property type="entry name" value="Ppantetheine_attach_site"/>
</dbReference>
<dbReference type="SUPFAM" id="SSF47336">
    <property type="entry name" value="ACP-like"/>
    <property type="match status" value="1"/>
</dbReference>
<dbReference type="OrthoDB" id="9812291at2"/>
<dbReference type="EMBL" id="SDOZ01000002">
    <property type="protein sequence ID" value="RXZ61525.1"/>
    <property type="molecule type" value="Genomic_DNA"/>
</dbReference>
<dbReference type="AlphaFoldDB" id="A0A4Q2KAE5"/>
<reference evidence="4 5" key="1">
    <citation type="journal article" date="2019" name="Gut">
        <title>Antibiotics-induced monodominance of a novel gut bacterial order.</title>
        <authorList>
            <person name="Hildebrand F."/>
            <person name="Moitinho-Silva L."/>
            <person name="Blasche S."/>
            <person name="Jahn M.T."/>
            <person name="Gossmann T.I."/>
            <person name="Heuerta-Cepas J."/>
            <person name="Hercog R."/>
            <person name="Luetge M."/>
            <person name="Bahram M."/>
            <person name="Pryszlak A."/>
            <person name="Alves R.J."/>
            <person name="Waszak S.M."/>
            <person name="Zhu A."/>
            <person name="Ye L."/>
            <person name="Costea P.I."/>
            <person name="Aalvink S."/>
            <person name="Belzer C."/>
            <person name="Forslund S.K."/>
            <person name="Sunagawa S."/>
            <person name="Hentschel U."/>
            <person name="Merten C."/>
            <person name="Patil K.R."/>
            <person name="Benes V."/>
            <person name="Bork P."/>
        </authorList>
    </citation>
    <scope>NUCLEOTIDE SEQUENCE [LARGE SCALE GENOMIC DNA]</scope>
    <source>
        <strain evidence="4 5">HDS1380</strain>
    </source>
</reference>
<dbReference type="PROSITE" id="PS50075">
    <property type="entry name" value="CARRIER"/>
    <property type="match status" value="1"/>
</dbReference>
<dbReference type="PROSITE" id="PS00012">
    <property type="entry name" value="PHOSPHOPANTETHEINE"/>
    <property type="match status" value="1"/>
</dbReference>
<dbReference type="RefSeq" id="WP_129224304.1">
    <property type="nucleotide sequence ID" value="NZ_SDOZ01000002.1"/>
</dbReference>
<dbReference type="Gene3D" id="1.10.1200.10">
    <property type="entry name" value="ACP-like"/>
    <property type="match status" value="1"/>
</dbReference>
<sequence length="79" mass="8965">MKKFELKKIVQESLQNICETARAEMSHRLKEDCGLDSLSLVAVIVDMEERLDITFDEGDLDPAKLITVSDLVELAWKSI</sequence>
<evidence type="ECO:0000259" key="3">
    <source>
        <dbReference type="PROSITE" id="PS50075"/>
    </source>
</evidence>
<dbReference type="Pfam" id="PF00550">
    <property type="entry name" value="PP-binding"/>
    <property type="match status" value="1"/>
</dbReference>
<keyword evidence="5" id="KW-1185">Reference proteome</keyword>
<feature type="domain" description="Carrier" evidence="3">
    <location>
        <begin position="1"/>
        <end position="79"/>
    </location>
</feature>
<comment type="caution">
    <text evidence="4">The sequence shown here is derived from an EMBL/GenBank/DDBJ whole genome shotgun (WGS) entry which is preliminary data.</text>
</comment>
<dbReference type="InterPro" id="IPR009081">
    <property type="entry name" value="PP-bd_ACP"/>
</dbReference>
<evidence type="ECO:0000313" key="4">
    <source>
        <dbReference type="EMBL" id="RXZ61525.1"/>
    </source>
</evidence>
<evidence type="ECO:0000256" key="2">
    <source>
        <dbReference type="ARBA" id="ARBA00022553"/>
    </source>
</evidence>
<dbReference type="InterPro" id="IPR036736">
    <property type="entry name" value="ACP-like_sf"/>
</dbReference>